<evidence type="ECO:0000259" key="2">
    <source>
        <dbReference type="Pfam" id="PF07883"/>
    </source>
</evidence>
<gene>
    <name evidence="3" type="ORF">KAR29_13670</name>
</gene>
<protein>
    <submittedName>
        <fullName evidence="3">Cupin domain-containing protein</fullName>
    </submittedName>
</protein>
<sequence length="137" mass="14650">MKKGCLALALFFCLTSPAAAHEGPHVDVLAKTTSSWDGTTLASYPEGQPEITVLHITVPPKTSLALHRHPVINAAVLLEGELTVITEKEETLHVKAGEALVEVVDKWHYGRNDGDVPVVLVVFYAGTEGGAITVNKE</sequence>
<dbReference type="InterPro" id="IPR013096">
    <property type="entry name" value="Cupin_2"/>
</dbReference>
<dbReference type="RefSeq" id="WP_274373554.1">
    <property type="nucleotide sequence ID" value="NZ_CP072943.1"/>
</dbReference>
<dbReference type="InterPro" id="IPR047142">
    <property type="entry name" value="OryJ/VirC-like"/>
</dbReference>
<proteinExistence type="predicted"/>
<feature type="chain" id="PRO_5040149130" evidence="1">
    <location>
        <begin position="21"/>
        <end position="137"/>
    </location>
</feature>
<dbReference type="InterPro" id="IPR011051">
    <property type="entry name" value="RmlC_Cupin_sf"/>
</dbReference>
<reference evidence="4" key="1">
    <citation type="submission" date="2021-04" db="EMBL/GenBank/DDBJ databases">
        <title>A novel Synergistetes isolate from a pyrite-forming mixed culture.</title>
        <authorList>
            <person name="Bunk B."/>
            <person name="Sproer C."/>
            <person name="Spring S."/>
            <person name="Pester M."/>
        </authorList>
    </citation>
    <scope>NUCLEOTIDE SEQUENCE [LARGE SCALE GENOMIC DNA]</scope>
    <source>
        <strain evidence="4">J.5.4.2-T.3.5.2</strain>
    </source>
</reference>
<feature type="signal peptide" evidence="1">
    <location>
        <begin position="1"/>
        <end position="20"/>
    </location>
</feature>
<dbReference type="SUPFAM" id="SSF51182">
    <property type="entry name" value="RmlC-like cupins"/>
    <property type="match status" value="1"/>
</dbReference>
<dbReference type="Proteomes" id="UP000671879">
    <property type="component" value="Chromosome"/>
</dbReference>
<dbReference type="PANTHER" id="PTHR36156">
    <property type="entry name" value="SLR2101 PROTEIN"/>
    <property type="match status" value="1"/>
</dbReference>
<name>A0A9Q7A7X2_9BACT</name>
<dbReference type="KEGG" id="aram:KAR29_13670"/>
<evidence type="ECO:0000313" key="3">
    <source>
        <dbReference type="EMBL" id="QTX32326.1"/>
    </source>
</evidence>
<keyword evidence="4" id="KW-1185">Reference proteome</keyword>
<organism evidence="3 4">
    <name type="scientific">Aminithiophilus ramosus</name>
    <dbReference type="NCBI Taxonomy" id="3029084"/>
    <lineage>
        <taxon>Bacteria</taxon>
        <taxon>Thermotogati</taxon>
        <taxon>Synergistota</taxon>
        <taxon>Synergistia</taxon>
        <taxon>Synergistales</taxon>
        <taxon>Aminithiophilaceae</taxon>
        <taxon>Aminithiophilus</taxon>
    </lineage>
</organism>
<dbReference type="EMBL" id="CP072943">
    <property type="protein sequence ID" value="QTX32326.1"/>
    <property type="molecule type" value="Genomic_DNA"/>
</dbReference>
<dbReference type="PANTHER" id="PTHR36156:SF2">
    <property type="entry name" value="CUPIN TYPE-2 DOMAIN-CONTAINING PROTEIN"/>
    <property type="match status" value="1"/>
</dbReference>
<dbReference type="Gene3D" id="2.60.120.10">
    <property type="entry name" value="Jelly Rolls"/>
    <property type="match status" value="1"/>
</dbReference>
<evidence type="ECO:0000256" key="1">
    <source>
        <dbReference type="SAM" id="SignalP"/>
    </source>
</evidence>
<dbReference type="CDD" id="cd02236">
    <property type="entry name" value="cupin_CV2614-like"/>
    <property type="match status" value="1"/>
</dbReference>
<dbReference type="Pfam" id="PF07883">
    <property type="entry name" value="Cupin_2"/>
    <property type="match status" value="1"/>
</dbReference>
<feature type="domain" description="Cupin type-2" evidence="2">
    <location>
        <begin position="55"/>
        <end position="123"/>
    </location>
</feature>
<keyword evidence="1" id="KW-0732">Signal</keyword>
<accession>A0A9Q7A7X2</accession>
<evidence type="ECO:0000313" key="4">
    <source>
        <dbReference type="Proteomes" id="UP000671879"/>
    </source>
</evidence>
<dbReference type="InterPro" id="IPR014710">
    <property type="entry name" value="RmlC-like_jellyroll"/>
</dbReference>
<dbReference type="AlphaFoldDB" id="A0A9Q7A7X2"/>